<accession>A0A915EG41</accession>
<name>A0A915EG41_9BILA</name>
<dbReference type="GO" id="GO:0019825">
    <property type="term" value="F:oxygen binding"/>
    <property type="evidence" value="ECO:0007669"/>
    <property type="project" value="InterPro"/>
</dbReference>
<dbReference type="WBParaSite" id="jg4964">
    <property type="protein sequence ID" value="jg4964"/>
    <property type="gene ID" value="jg4964"/>
</dbReference>
<feature type="region of interest" description="Disordered" evidence="1">
    <location>
        <begin position="318"/>
        <end position="338"/>
    </location>
</feature>
<sequence length="450" mass="50191">MGNNDSRSALHRDGSQSYVQNPSPINKEEHKNKLAKHRSLSPKNSLDRSPRRTESFKNKCIPSLGDNASIASSDLKKHRPLSRRAKSFRYPNRSHESSFRVPVCPVTGLSVNQKKMIKLKWADLDRQAINDMGRNIFETTFRKDPKLLKVIGLDRLSADSRQIWKDHIKFRVHFQRFASTLNEVIRTLEEPRLTTDRLLEFGAEYALYLTSDAEIRAAIVPSNYWETLIFGFNNAAKDLQVESSRGSESPSLTNSTERRFLMPSSAATDDFGNGQIPSNYHHKTSSPGDTSPMLSPSIHASNTSRYCHSAPVLDANLGNKLDTGGSNTTASTPTPSPSIMMSKRGFGFGSVCPVEAEAWNLLAVYVVGQLKFGYSMEMLLQEQIKRLSQSTCQVSNEDDDEEEEESSPEEEANLKKVASMKATKTLRSSSTIATPPIYLQCSLTEPVPIV</sequence>
<reference evidence="3" key="1">
    <citation type="submission" date="2022-11" db="UniProtKB">
        <authorList>
            <consortium name="WormBaseParasite"/>
        </authorList>
    </citation>
    <scope>IDENTIFICATION</scope>
</reference>
<keyword evidence="2" id="KW-1185">Reference proteome</keyword>
<feature type="compositionally biased region" description="Polar residues" evidence="1">
    <location>
        <begin position="285"/>
        <end position="297"/>
    </location>
</feature>
<feature type="compositionally biased region" description="Basic and acidic residues" evidence="1">
    <location>
        <begin position="45"/>
        <end position="57"/>
    </location>
</feature>
<evidence type="ECO:0000256" key="1">
    <source>
        <dbReference type="SAM" id="MobiDB-lite"/>
    </source>
</evidence>
<feature type="region of interest" description="Disordered" evidence="1">
    <location>
        <begin position="266"/>
        <end position="297"/>
    </location>
</feature>
<evidence type="ECO:0000313" key="2">
    <source>
        <dbReference type="Proteomes" id="UP000887574"/>
    </source>
</evidence>
<feature type="region of interest" description="Disordered" evidence="1">
    <location>
        <begin position="392"/>
        <end position="416"/>
    </location>
</feature>
<feature type="compositionally biased region" description="Polar residues" evidence="1">
    <location>
        <begin position="15"/>
        <end position="24"/>
    </location>
</feature>
<dbReference type="InterPro" id="IPR012292">
    <property type="entry name" value="Globin/Proto"/>
</dbReference>
<dbReference type="InterPro" id="IPR009050">
    <property type="entry name" value="Globin-like_sf"/>
</dbReference>
<dbReference type="AlphaFoldDB" id="A0A915EG41"/>
<protein>
    <submittedName>
        <fullName evidence="3">Globin family profile domain-containing protein</fullName>
    </submittedName>
</protein>
<feature type="region of interest" description="Disordered" evidence="1">
    <location>
        <begin position="1"/>
        <end position="60"/>
    </location>
</feature>
<dbReference type="GO" id="GO:0020037">
    <property type="term" value="F:heme binding"/>
    <property type="evidence" value="ECO:0007669"/>
    <property type="project" value="InterPro"/>
</dbReference>
<proteinExistence type="predicted"/>
<organism evidence="2 3">
    <name type="scientific">Ditylenchus dipsaci</name>
    <dbReference type="NCBI Taxonomy" id="166011"/>
    <lineage>
        <taxon>Eukaryota</taxon>
        <taxon>Metazoa</taxon>
        <taxon>Ecdysozoa</taxon>
        <taxon>Nematoda</taxon>
        <taxon>Chromadorea</taxon>
        <taxon>Rhabditida</taxon>
        <taxon>Tylenchina</taxon>
        <taxon>Tylenchomorpha</taxon>
        <taxon>Sphaerularioidea</taxon>
        <taxon>Anguinidae</taxon>
        <taxon>Anguininae</taxon>
        <taxon>Ditylenchus</taxon>
    </lineage>
</organism>
<dbReference type="Gene3D" id="1.10.490.10">
    <property type="entry name" value="Globins"/>
    <property type="match status" value="1"/>
</dbReference>
<dbReference type="Proteomes" id="UP000887574">
    <property type="component" value="Unplaced"/>
</dbReference>
<evidence type="ECO:0000313" key="3">
    <source>
        <dbReference type="WBParaSite" id="jg4964"/>
    </source>
</evidence>
<dbReference type="SUPFAM" id="SSF46458">
    <property type="entry name" value="Globin-like"/>
    <property type="match status" value="1"/>
</dbReference>
<feature type="compositionally biased region" description="Acidic residues" evidence="1">
    <location>
        <begin position="396"/>
        <end position="411"/>
    </location>
</feature>